<evidence type="ECO:0000313" key="2">
    <source>
        <dbReference type="EMBL" id="QYJ68842.1"/>
    </source>
</evidence>
<dbReference type="RefSeq" id="WP_220641181.1">
    <property type="nucleotide sequence ID" value="NZ_CP080429.1"/>
</dbReference>
<proteinExistence type="predicted"/>
<keyword evidence="3" id="KW-1185">Reference proteome</keyword>
<evidence type="ECO:0000256" key="1">
    <source>
        <dbReference type="SAM" id="Phobius"/>
    </source>
</evidence>
<keyword evidence="1" id="KW-0472">Membrane</keyword>
<feature type="transmembrane region" description="Helical" evidence="1">
    <location>
        <begin position="386"/>
        <end position="404"/>
    </location>
</feature>
<dbReference type="EMBL" id="CP080429">
    <property type="protein sequence ID" value="QYJ68842.1"/>
    <property type="molecule type" value="Genomic_DNA"/>
</dbReference>
<evidence type="ECO:0000313" key="3">
    <source>
        <dbReference type="Proteomes" id="UP000825381"/>
    </source>
</evidence>
<gene>
    <name evidence="2" type="ORF">K1I41_02880</name>
</gene>
<keyword evidence="1" id="KW-1133">Transmembrane helix</keyword>
<dbReference type="Proteomes" id="UP000825381">
    <property type="component" value="Chromosome"/>
</dbReference>
<reference evidence="2 3" key="1">
    <citation type="submission" date="2021-07" db="EMBL/GenBank/DDBJ databases">
        <title>Flavobacterium WSW3-B6 sp.nov, isolated from seaweed.</title>
        <authorList>
            <person name="Muhammad N."/>
            <person name="Ho H."/>
            <person name="Lee Y.-J."/>
            <person name="Nguyen T."/>
            <person name="Ho J."/>
            <person name="Kim S.-G."/>
        </authorList>
    </citation>
    <scope>NUCLEOTIDE SEQUENCE [LARGE SCALE GENOMIC DNA]</scope>
    <source>
        <strain evidence="2 3">WSW3-B6</strain>
    </source>
</reference>
<feature type="transmembrane region" description="Helical" evidence="1">
    <location>
        <begin position="447"/>
        <end position="467"/>
    </location>
</feature>
<protein>
    <recommendedName>
        <fullName evidence="4">Pentapeptide repeat-containing protein</fullName>
    </recommendedName>
</protein>
<accession>A0ABX8V7M2</accession>
<evidence type="ECO:0008006" key="4">
    <source>
        <dbReference type="Google" id="ProtNLM"/>
    </source>
</evidence>
<name>A0ABX8V7M2_9FLAO</name>
<sequence>MSWTEKKFYETLLYDGKIKDQTINFGEVDIEIIGFTNDTIELVNCHITAKNISFKDIKNQNLSIRFTSCSLNTKLRFENCKFQNLEFMNITNLIALYMIDYASNEKSLLELNRFYFLYDNETKETHLETYFYFNGCNFLSEFYLKKVKHYGSNFILENNVFGSNSKYYESFSINSSKLNNVAIAKNQFKSIFLFRNCSFTFKIKDKLKYRNTIFIENVFNKIAFSGCNFEDKTSFLDCTFNDVANFERIENLNNSSLLFTGCEFSKYTTFSNALVSSLSFKRTTFHNIASFQEAEFKTLILDKVSFEKFAYFDGIKITKRTCNRATLRTIKQQLQSAENKIDYNRFRAYELAAYNKELKWNKNFRDKFILSATWLATGFDYSWMRALVFTLLSGFLFYSLFFIWESYMYPFDLSYWKKFLSGYFRFLLITDFYNPLAKEREFLTHPLSWFLFILGKVVIAFGIYEMIQAFRKFKA</sequence>
<dbReference type="Gene3D" id="2.160.20.80">
    <property type="entry name" value="E3 ubiquitin-protein ligase SopA"/>
    <property type="match status" value="1"/>
</dbReference>
<keyword evidence="1" id="KW-0812">Transmembrane</keyword>
<organism evidence="2 3">
    <name type="scientific">Flavobacterium litorale</name>
    <dbReference type="NCBI Taxonomy" id="2856519"/>
    <lineage>
        <taxon>Bacteria</taxon>
        <taxon>Pseudomonadati</taxon>
        <taxon>Bacteroidota</taxon>
        <taxon>Flavobacteriia</taxon>
        <taxon>Flavobacteriales</taxon>
        <taxon>Flavobacteriaceae</taxon>
        <taxon>Flavobacterium</taxon>
    </lineage>
</organism>